<dbReference type="EMBL" id="JACARF010000037">
    <property type="protein sequence ID" value="NWE78665.1"/>
    <property type="molecule type" value="Genomic_DNA"/>
</dbReference>
<dbReference type="RefSeq" id="WP_177115632.1">
    <property type="nucleotide sequence ID" value="NZ_JACARF010000037.1"/>
</dbReference>
<protein>
    <submittedName>
        <fullName evidence="1">Uncharacterized protein</fullName>
    </submittedName>
</protein>
<dbReference type="AlphaFoldDB" id="A0A7Y8FGA6"/>
<dbReference type="Proteomes" id="UP000537188">
    <property type="component" value="Unassembled WGS sequence"/>
</dbReference>
<sequence length="129" mass="14675">MTQRIQQSIDAAPRPNLSWTETWKSHDKGLIKCWEVGRQLAKKRPDLSQACLAGELPSLGWKGGVSRSLKKLEKFGSFNYLAQWQGLRGENLDVDPTVETVMTCSRTHMIVTFTPDKTKYFNQATETEE</sequence>
<name>A0A7Y8FGA6_9PSED</name>
<comment type="caution">
    <text evidence="1">The sequence shown here is derived from an EMBL/GenBank/DDBJ whole genome shotgun (WGS) entry which is preliminary data.</text>
</comment>
<evidence type="ECO:0000313" key="2">
    <source>
        <dbReference type="Proteomes" id="UP000537188"/>
    </source>
</evidence>
<organism evidence="1 2">
    <name type="scientific">Pseudomonas yamanorum</name>
    <dbReference type="NCBI Taxonomy" id="515393"/>
    <lineage>
        <taxon>Bacteria</taxon>
        <taxon>Pseudomonadati</taxon>
        <taxon>Pseudomonadota</taxon>
        <taxon>Gammaproteobacteria</taxon>
        <taxon>Pseudomonadales</taxon>
        <taxon>Pseudomonadaceae</taxon>
        <taxon>Pseudomonas</taxon>
    </lineage>
</organism>
<proteinExistence type="predicted"/>
<gene>
    <name evidence="1" type="ORF">HX828_24195</name>
</gene>
<reference evidence="1 2" key="1">
    <citation type="submission" date="2020-04" db="EMBL/GenBank/DDBJ databases">
        <title>Molecular characterization of pseudomonads from Agaricus bisporus reveal novel blotch 2 pathogens in Western Europe.</title>
        <authorList>
            <person name="Taparia T."/>
            <person name="Krijger M."/>
            <person name="Haynes E."/>
            <person name="Elpinstone J.G."/>
            <person name="Noble R."/>
            <person name="Van Der Wolf J."/>
        </authorList>
    </citation>
    <scope>NUCLEOTIDE SEQUENCE [LARGE SCALE GENOMIC DNA]</scope>
    <source>
        <strain evidence="1 2">IPO3781</strain>
    </source>
</reference>
<accession>A0A7Y8FGA6</accession>
<evidence type="ECO:0000313" key="1">
    <source>
        <dbReference type="EMBL" id="NWE78665.1"/>
    </source>
</evidence>